<evidence type="ECO:0000313" key="2">
    <source>
        <dbReference type="EMBL" id="KAK0041126.1"/>
    </source>
</evidence>
<reference evidence="2" key="2">
    <citation type="submission" date="2023-04" db="EMBL/GenBank/DDBJ databases">
        <authorList>
            <person name="Bu L."/>
            <person name="Lu L."/>
            <person name="Laidemitt M.R."/>
            <person name="Zhang S.M."/>
            <person name="Mutuku M."/>
            <person name="Mkoji G."/>
            <person name="Steinauer M."/>
            <person name="Loker E.S."/>
        </authorList>
    </citation>
    <scope>NUCLEOTIDE SEQUENCE</scope>
    <source>
        <strain evidence="2">KasaAsao</strain>
        <tissue evidence="2">Whole Snail</tissue>
    </source>
</reference>
<proteinExistence type="predicted"/>
<accession>A0AAD8ARK1</accession>
<organism evidence="2 3">
    <name type="scientific">Biomphalaria pfeifferi</name>
    <name type="common">Bloodfluke planorb</name>
    <name type="synonym">Freshwater snail</name>
    <dbReference type="NCBI Taxonomy" id="112525"/>
    <lineage>
        <taxon>Eukaryota</taxon>
        <taxon>Metazoa</taxon>
        <taxon>Spiralia</taxon>
        <taxon>Lophotrochozoa</taxon>
        <taxon>Mollusca</taxon>
        <taxon>Gastropoda</taxon>
        <taxon>Heterobranchia</taxon>
        <taxon>Euthyneura</taxon>
        <taxon>Panpulmonata</taxon>
        <taxon>Hygrophila</taxon>
        <taxon>Lymnaeoidea</taxon>
        <taxon>Planorbidae</taxon>
        <taxon>Biomphalaria</taxon>
    </lineage>
</organism>
<dbReference type="EMBL" id="JASAOG010000287">
    <property type="protein sequence ID" value="KAK0041126.1"/>
    <property type="molecule type" value="Genomic_DNA"/>
</dbReference>
<keyword evidence="1" id="KW-0472">Membrane</keyword>
<keyword evidence="1" id="KW-1133">Transmembrane helix</keyword>
<sequence length="73" mass="7406">GGIVLAAGGIVLAAGGIVLAAGGIVLAAGGVVLVLLNFYMWLVVLEFLAGVAVLVKQSRLNFISHKLQIFCSL</sequence>
<feature type="transmembrane region" description="Helical" evidence="1">
    <location>
        <begin position="30"/>
        <end position="55"/>
    </location>
</feature>
<reference evidence="2" key="1">
    <citation type="journal article" date="2023" name="PLoS Negl. Trop. Dis.">
        <title>A genome sequence for Biomphalaria pfeifferi, the major vector snail for the human-infecting parasite Schistosoma mansoni.</title>
        <authorList>
            <person name="Bu L."/>
            <person name="Lu L."/>
            <person name="Laidemitt M.R."/>
            <person name="Zhang S.M."/>
            <person name="Mutuku M."/>
            <person name="Mkoji G."/>
            <person name="Steinauer M."/>
            <person name="Loker E.S."/>
        </authorList>
    </citation>
    <scope>NUCLEOTIDE SEQUENCE</scope>
    <source>
        <strain evidence="2">KasaAsao</strain>
    </source>
</reference>
<feature type="non-terminal residue" evidence="2">
    <location>
        <position position="1"/>
    </location>
</feature>
<protein>
    <submittedName>
        <fullName evidence="2">Uncharacterized protein</fullName>
    </submittedName>
</protein>
<keyword evidence="1" id="KW-0812">Transmembrane</keyword>
<comment type="caution">
    <text evidence="2">The sequence shown here is derived from an EMBL/GenBank/DDBJ whole genome shotgun (WGS) entry which is preliminary data.</text>
</comment>
<dbReference type="AlphaFoldDB" id="A0AAD8ARK1"/>
<keyword evidence="3" id="KW-1185">Reference proteome</keyword>
<evidence type="ECO:0000313" key="3">
    <source>
        <dbReference type="Proteomes" id="UP001233172"/>
    </source>
</evidence>
<evidence type="ECO:0000256" key="1">
    <source>
        <dbReference type="SAM" id="Phobius"/>
    </source>
</evidence>
<dbReference type="Proteomes" id="UP001233172">
    <property type="component" value="Unassembled WGS sequence"/>
</dbReference>
<gene>
    <name evidence="2" type="ORF">Bpfe_029448</name>
</gene>
<name>A0AAD8ARK1_BIOPF</name>